<dbReference type="Pfam" id="PF00440">
    <property type="entry name" value="TetR_N"/>
    <property type="match status" value="1"/>
</dbReference>
<comment type="caution">
    <text evidence="6">The sequence shown here is derived from an EMBL/GenBank/DDBJ whole genome shotgun (WGS) entry which is preliminary data.</text>
</comment>
<dbReference type="Gene3D" id="1.10.357.10">
    <property type="entry name" value="Tetracycline Repressor, domain 2"/>
    <property type="match status" value="1"/>
</dbReference>
<dbReference type="OrthoDB" id="3210322at2"/>
<reference evidence="6 7" key="1">
    <citation type="submission" date="2019-07" db="EMBL/GenBank/DDBJ databases">
        <title>Cryptosporangium phraense sp. nov., isolated from plant litter.</title>
        <authorList>
            <person name="Suriyachadkun C."/>
        </authorList>
    </citation>
    <scope>NUCLEOTIDE SEQUENCE [LARGE SCALE GENOMIC DNA]</scope>
    <source>
        <strain evidence="6 7">A-T 5661</strain>
    </source>
</reference>
<dbReference type="InterPro" id="IPR001647">
    <property type="entry name" value="HTH_TetR"/>
</dbReference>
<dbReference type="SUPFAM" id="SSF48498">
    <property type="entry name" value="Tetracyclin repressor-like, C-terminal domain"/>
    <property type="match status" value="1"/>
</dbReference>
<keyword evidence="7" id="KW-1185">Reference proteome</keyword>
<keyword evidence="3" id="KW-0804">Transcription</keyword>
<protein>
    <submittedName>
        <fullName evidence="6">TetR/AcrR family transcriptional regulator</fullName>
    </submittedName>
</protein>
<keyword evidence="2 4" id="KW-0238">DNA-binding</keyword>
<proteinExistence type="predicted"/>
<dbReference type="RefSeq" id="WP_142706475.1">
    <property type="nucleotide sequence ID" value="NZ_VIRS01000015.1"/>
</dbReference>
<evidence type="ECO:0000259" key="5">
    <source>
        <dbReference type="PROSITE" id="PS50977"/>
    </source>
</evidence>
<dbReference type="InterPro" id="IPR025996">
    <property type="entry name" value="MT1864/Rv1816-like_C"/>
</dbReference>
<feature type="DNA-binding region" description="H-T-H motif" evidence="4">
    <location>
        <begin position="36"/>
        <end position="55"/>
    </location>
</feature>
<gene>
    <name evidence="6" type="ORF">FL583_21360</name>
</gene>
<accession>A0A545ANR9</accession>
<organism evidence="6 7">
    <name type="scientific">Cryptosporangium phraense</name>
    <dbReference type="NCBI Taxonomy" id="2593070"/>
    <lineage>
        <taxon>Bacteria</taxon>
        <taxon>Bacillati</taxon>
        <taxon>Actinomycetota</taxon>
        <taxon>Actinomycetes</taxon>
        <taxon>Cryptosporangiales</taxon>
        <taxon>Cryptosporangiaceae</taxon>
        <taxon>Cryptosporangium</taxon>
    </lineage>
</organism>
<evidence type="ECO:0000256" key="1">
    <source>
        <dbReference type="ARBA" id="ARBA00023015"/>
    </source>
</evidence>
<evidence type="ECO:0000313" key="6">
    <source>
        <dbReference type="EMBL" id="TQS42989.1"/>
    </source>
</evidence>
<evidence type="ECO:0000256" key="4">
    <source>
        <dbReference type="PROSITE-ProRule" id="PRU00335"/>
    </source>
</evidence>
<feature type="domain" description="HTH tetR-type" evidence="5">
    <location>
        <begin position="13"/>
        <end position="73"/>
    </location>
</feature>
<evidence type="ECO:0000256" key="2">
    <source>
        <dbReference type="ARBA" id="ARBA00023125"/>
    </source>
</evidence>
<dbReference type="Proteomes" id="UP000317982">
    <property type="component" value="Unassembled WGS sequence"/>
</dbReference>
<dbReference type="PANTHER" id="PTHR30055">
    <property type="entry name" value="HTH-TYPE TRANSCRIPTIONAL REGULATOR RUTR"/>
    <property type="match status" value="1"/>
</dbReference>
<dbReference type="PANTHER" id="PTHR30055:SF243">
    <property type="entry name" value="HTH-TYPE TRANSCRIPTIONAL REGULATOR RV1816"/>
    <property type="match status" value="1"/>
</dbReference>
<dbReference type="AlphaFoldDB" id="A0A545ANR9"/>
<dbReference type="GO" id="GO:0003700">
    <property type="term" value="F:DNA-binding transcription factor activity"/>
    <property type="evidence" value="ECO:0007669"/>
    <property type="project" value="TreeGrafter"/>
</dbReference>
<dbReference type="InterPro" id="IPR036271">
    <property type="entry name" value="Tet_transcr_reg_TetR-rel_C_sf"/>
</dbReference>
<name>A0A545ANR9_9ACTN</name>
<dbReference type="InterPro" id="IPR009057">
    <property type="entry name" value="Homeodomain-like_sf"/>
</dbReference>
<dbReference type="InterPro" id="IPR050109">
    <property type="entry name" value="HTH-type_TetR-like_transc_reg"/>
</dbReference>
<keyword evidence="1" id="KW-0805">Transcription regulation</keyword>
<evidence type="ECO:0000313" key="7">
    <source>
        <dbReference type="Proteomes" id="UP000317982"/>
    </source>
</evidence>
<dbReference type="Pfam" id="PF13305">
    <property type="entry name" value="TetR_C_33"/>
    <property type="match status" value="1"/>
</dbReference>
<dbReference type="SUPFAM" id="SSF46689">
    <property type="entry name" value="Homeodomain-like"/>
    <property type="match status" value="1"/>
</dbReference>
<sequence length="230" mass="24622">MSAPRTARARARAELTHEIKDAAGRQLTEVGAAALSLRAVARELGMASSAVYRYFASRDELLTALIIDAYDAVGAAAEDAEAAVPRGDHLGRWLAAMEAARAWALAHPQQYALIFGSPVPGYRAPQTTADPASRIPLLCLRILGDADAAGALRPRPESVLPAAVRSDLEALSALVASGLGEELLARTIMAWTQLIGSISFELFGHLNNVIRDYDAYFTFQMRNVAHDLGL</sequence>
<dbReference type="PROSITE" id="PS50977">
    <property type="entry name" value="HTH_TETR_2"/>
    <property type="match status" value="1"/>
</dbReference>
<dbReference type="InParanoid" id="A0A545ANR9"/>
<dbReference type="GO" id="GO:0000976">
    <property type="term" value="F:transcription cis-regulatory region binding"/>
    <property type="evidence" value="ECO:0007669"/>
    <property type="project" value="TreeGrafter"/>
</dbReference>
<dbReference type="PRINTS" id="PR00455">
    <property type="entry name" value="HTHTETR"/>
</dbReference>
<dbReference type="FunCoup" id="A0A545ANR9">
    <property type="interactions" value="1"/>
</dbReference>
<evidence type="ECO:0000256" key="3">
    <source>
        <dbReference type="ARBA" id="ARBA00023163"/>
    </source>
</evidence>
<dbReference type="EMBL" id="VIRS01000015">
    <property type="protein sequence ID" value="TQS42989.1"/>
    <property type="molecule type" value="Genomic_DNA"/>
</dbReference>